<evidence type="ECO:0000313" key="2">
    <source>
        <dbReference type="EMBL" id="CAF1661954.1"/>
    </source>
</evidence>
<keyword evidence="4" id="KW-1185">Reference proteome</keyword>
<dbReference type="EMBL" id="CAJNOL010012972">
    <property type="protein sequence ID" value="CAF1661954.1"/>
    <property type="molecule type" value="Genomic_DNA"/>
</dbReference>
<dbReference type="EMBL" id="CAJNOH010011127">
    <property type="protein sequence ID" value="CAF1520999.1"/>
    <property type="molecule type" value="Genomic_DNA"/>
</dbReference>
<reference evidence="1" key="1">
    <citation type="submission" date="2021-02" db="EMBL/GenBank/DDBJ databases">
        <authorList>
            <person name="Nowell W R."/>
        </authorList>
    </citation>
    <scope>NUCLEOTIDE SEQUENCE</scope>
</reference>
<protein>
    <submittedName>
        <fullName evidence="1">Uncharacterized protein</fullName>
    </submittedName>
</protein>
<sequence>MLMENDERFNQYKTVTDVQ</sequence>
<proteinExistence type="predicted"/>
<feature type="non-terminal residue" evidence="1">
    <location>
        <position position="19"/>
    </location>
</feature>
<name>A0A815UZR6_9BILA</name>
<dbReference type="Proteomes" id="UP000663870">
    <property type="component" value="Unassembled WGS sequence"/>
</dbReference>
<accession>A0A815UZR6</accession>
<dbReference type="Proteomes" id="UP000663854">
    <property type="component" value="Unassembled WGS sequence"/>
</dbReference>
<evidence type="ECO:0000313" key="1">
    <source>
        <dbReference type="EMBL" id="CAF1520999.1"/>
    </source>
</evidence>
<comment type="caution">
    <text evidence="1">The sequence shown here is derived from an EMBL/GenBank/DDBJ whole genome shotgun (WGS) entry which is preliminary data.</text>
</comment>
<gene>
    <name evidence="2" type="ORF">JXQ802_LOCUS56196</name>
    <name evidence="1" type="ORF">PYM288_LOCUS39639</name>
</gene>
<evidence type="ECO:0000313" key="4">
    <source>
        <dbReference type="Proteomes" id="UP000663870"/>
    </source>
</evidence>
<evidence type="ECO:0000313" key="3">
    <source>
        <dbReference type="Proteomes" id="UP000663854"/>
    </source>
</evidence>
<dbReference type="AlphaFoldDB" id="A0A815UZR6"/>
<organism evidence="1 3">
    <name type="scientific">Rotaria sordida</name>
    <dbReference type="NCBI Taxonomy" id="392033"/>
    <lineage>
        <taxon>Eukaryota</taxon>
        <taxon>Metazoa</taxon>
        <taxon>Spiralia</taxon>
        <taxon>Gnathifera</taxon>
        <taxon>Rotifera</taxon>
        <taxon>Eurotatoria</taxon>
        <taxon>Bdelloidea</taxon>
        <taxon>Philodinida</taxon>
        <taxon>Philodinidae</taxon>
        <taxon>Rotaria</taxon>
    </lineage>
</organism>